<feature type="region of interest" description="Disordered" evidence="1">
    <location>
        <begin position="126"/>
        <end position="197"/>
    </location>
</feature>
<evidence type="ECO:0000313" key="2">
    <source>
        <dbReference type="EMBL" id="JAD89061.1"/>
    </source>
</evidence>
<organism evidence="2">
    <name type="scientific">Arundo donax</name>
    <name type="common">Giant reed</name>
    <name type="synonym">Donax arundinaceus</name>
    <dbReference type="NCBI Taxonomy" id="35708"/>
    <lineage>
        <taxon>Eukaryota</taxon>
        <taxon>Viridiplantae</taxon>
        <taxon>Streptophyta</taxon>
        <taxon>Embryophyta</taxon>
        <taxon>Tracheophyta</taxon>
        <taxon>Spermatophyta</taxon>
        <taxon>Magnoliopsida</taxon>
        <taxon>Liliopsida</taxon>
        <taxon>Poales</taxon>
        <taxon>Poaceae</taxon>
        <taxon>PACMAD clade</taxon>
        <taxon>Arundinoideae</taxon>
        <taxon>Arundineae</taxon>
        <taxon>Arundo</taxon>
    </lineage>
</organism>
<reference evidence="2" key="2">
    <citation type="journal article" date="2015" name="Data Brief">
        <title>Shoot transcriptome of the giant reed, Arundo donax.</title>
        <authorList>
            <person name="Barrero R.A."/>
            <person name="Guerrero F.D."/>
            <person name="Moolhuijzen P."/>
            <person name="Goolsby J.A."/>
            <person name="Tidwell J."/>
            <person name="Bellgard S.E."/>
            <person name="Bellgard M.I."/>
        </authorList>
    </citation>
    <scope>NUCLEOTIDE SEQUENCE</scope>
    <source>
        <tissue evidence="2">Shoot tissue taken approximately 20 cm above the soil surface</tissue>
    </source>
</reference>
<feature type="region of interest" description="Disordered" evidence="1">
    <location>
        <begin position="36"/>
        <end position="81"/>
    </location>
</feature>
<dbReference type="AlphaFoldDB" id="A0A0A9DMQ7"/>
<protein>
    <submittedName>
        <fullName evidence="2">Uncharacterized protein</fullName>
    </submittedName>
</protein>
<accession>A0A0A9DMQ7</accession>
<evidence type="ECO:0000256" key="1">
    <source>
        <dbReference type="SAM" id="MobiDB-lite"/>
    </source>
</evidence>
<name>A0A0A9DMQ7_ARUDO</name>
<reference evidence="2" key="1">
    <citation type="submission" date="2014-09" db="EMBL/GenBank/DDBJ databases">
        <authorList>
            <person name="Magalhaes I.L.F."/>
            <person name="Oliveira U."/>
            <person name="Santos F.R."/>
            <person name="Vidigal T.H.D.A."/>
            <person name="Brescovit A.D."/>
            <person name="Santos A.J."/>
        </authorList>
    </citation>
    <scope>NUCLEOTIDE SEQUENCE</scope>
    <source>
        <tissue evidence="2">Shoot tissue taken approximately 20 cm above the soil surface</tissue>
    </source>
</reference>
<feature type="compositionally biased region" description="Low complexity" evidence="1">
    <location>
        <begin position="135"/>
        <end position="180"/>
    </location>
</feature>
<sequence>MAWSCWATRTRCTRTPCASSTPGAASLAPSTSCSATPPPCCTTPPSSSCPGSCGRRRARMTPSRRRAAPTPPSPRGSCSAVASSTAATSTWRCTGRGPRCTAYTSAGHGRSTPERCTLGARSRRSCSRGGGWRGAGTSRSRRCTTASSTALAPAARPAGGWRGAARCPRTTSTRTASPTSFRGASGYPKCNNTGASI</sequence>
<dbReference type="EMBL" id="GBRH01208834">
    <property type="protein sequence ID" value="JAD89061.1"/>
    <property type="molecule type" value="Transcribed_RNA"/>
</dbReference>
<proteinExistence type="predicted"/>
<feature type="compositionally biased region" description="Basic residues" evidence="1">
    <location>
        <begin position="54"/>
        <end position="67"/>
    </location>
</feature>